<proteinExistence type="predicted"/>
<dbReference type="InterPro" id="IPR036514">
    <property type="entry name" value="SGNH_hydro_sf"/>
</dbReference>
<evidence type="ECO:0000313" key="3">
    <source>
        <dbReference type="Proteomes" id="UP000190857"/>
    </source>
</evidence>
<name>A0A1T5JP67_9MICO</name>
<organism evidence="2 3">
    <name type="scientific">Okibacterium fritillariae</name>
    <dbReference type="NCBI Taxonomy" id="123320"/>
    <lineage>
        <taxon>Bacteria</taxon>
        <taxon>Bacillati</taxon>
        <taxon>Actinomycetota</taxon>
        <taxon>Actinomycetes</taxon>
        <taxon>Micrococcales</taxon>
        <taxon>Microbacteriaceae</taxon>
        <taxon>Okibacterium</taxon>
    </lineage>
</organism>
<dbReference type="Pfam" id="PF13472">
    <property type="entry name" value="Lipase_GDSL_2"/>
    <property type="match status" value="1"/>
</dbReference>
<keyword evidence="3" id="KW-1185">Reference proteome</keyword>
<dbReference type="InterPro" id="IPR013830">
    <property type="entry name" value="SGNH_hydro"/>
</dbReference>
<evidence type="ECO:0000313" key="2">
    <source>
        <dbReference type="EMBL" id="SKC53132.1"/>
    </source>
</evidence>
<dbReference type="Gene3D" id="3.40.50.1110">
    <property type="entry name" value="SGNH hydrolase"/>
    <property type="match status" value="1"/>
</dbReference>
<keyword evidence="2" id="KW-0378">Hydrolase</keyword>
<accession>A0A1T5JP67</accession>
<dbReference type="STRING" id="123320.SAMN06309945_1739"/>
<dbReference type="OrthoDB" id="5102366at2"/>
<dbReference type="GO" id="GO:0016787">
    <property type="term" value="F:hydrolase activity"/>
    <property type="evidence" value="ECO:0007669"/>
    <property type="project" value="UniProtKB-KW"/>
</dbReference>
<sequence length="297" mass="31203">MTRTPERPTRRVLPRLTSRWATRTPVFKATALGILGAGLVASVLVGVAAKGPAATTAAGGPDAVVAASESSLQTIGFGQAWNRIAETDRPFVVTVLGDSTGDEPGEWVDVAMRQIATEQNRPLIVHPWDNQLVGYLPEVLHNAGAPGAPLIVWNGSARGKTPAYSLAHLAVMAPEKPDVVIVNHGLNNVRNPADVGPQLTALLGTINRQWPASVGYAAILENPRFDEWAAAHAQVIDTVTGWLRANPTVLAIDVHSAYEATGNAIGLLLPDHLHPSLEGSALTAATVLNAIKDPSEG</sequence>
<dbReference type="SUPFAM" id="SSF52266">
    <property type="entry name" value="SGNH hydrolase"/>
    <property type="match status" value="1"/>
</dbReference>
<dbReference type="EMBL" id="FUZP01000001">
    <property type="protein sequence ID" value="SKC53132.1"/>
    <property type="molecule type" value="Genomic_DNA"/>
</dbReference>
<reference evidence="2 3" key="1">
    <citation type="submission" date="2017-02" db="EMBL/GenBank/DDBJ databases">
        <authorList>
            <person name="Peterson S.W."/>
        </authorList>
    </citation>
    <scope>NUCLEOTIDE SEQUENCE [LARGE SCALE GENOMIC DNA]</scope>
    <source>
        <strain evidence="2 3">VKM Ac-2059</strain>
    </source>
</reference>
<evidence type="ECO:0000259" key="1">
    <source>
        <dbReference type="Pfam" id="PF13472"/>
    </source>
</evidence>
<protein>
    <submittedName>
        <fullName evidence="2">GDSL-like Lipase/Acylhydrolase family protein</fullName>
    </submittedName>
</protein>
<feature type="domain" description="SGNH hydrolase-type esterase" evidence="1">
    <location>
        <begin position="96"/>
        <end position="281"/>
    </location>
</feature>
<dbReference type="Proteomes" id="UP000190857">
    <property type="component" value="Unassembled WGS sequence"/>
</dbReference>
<dbReference type="CDD" id="cd00229">
    <property type="entry name" value="SGNH_hydrolase"/>
    <property type="match status" value="1"/>
</dbReference>
<dbReference type="RefSeq" id="WP_143785360.1">
    <property type="nucleotide sequence ID" value="NZ_FUZP01000001.1"/>
</dbReference>
<dbReference type="AlphaFoldDB" id="A0A1T5JP67"/>
<gene>
    <name evidence="2" type="ORF">SAMN06309945_1739</name>
</gene>